<comment type="similarity">
    <text evidence="3 15">Belongs to the anthranilate synthase component I family.</text>
</comment>
<dbReference type="Pfam" id="PF00425">
    <property type="entry name" value="Chorismate_bind"/>
    <property type="match status" value="1"/>
</dbReference>
<dbReference type="EMBL" id="VSIY01000005">
    <property type="protein sequence ID" value="TYB81702.1"/>
    <property type="molecule type" value="Genomic_DNA"/>
</dbReference>
<name>A0A5D0RJN5_9RHOB</name>
<evidence type="ECO:0000256" key="1">
    <source>
        <dbReference type="ARBA" id="ARBA00001946"/>
    </source>
</evidence>
<gene>
    <name evidence="15" type="primary">trpE</name>
    <name evidence="18" type="ORF">FVF75_08300</name>
</gene>
<feature type="domain" description="Anthranilate synthase component I N-terminal" evidence="17">
    <location>
        <begin position="29"/>
        <end position="173"/>
    </location>
</feature>
<keyword evidence="10 15" id="KW-0460">Magnesium</keyword>
<evidence type="ECO:0000256" key="5">
    <source>
        <dbReference type="ARBA" id="ARBA00012266"/>
    </source>
</evidence>
<organism evidence="18 19">
    <name type="scientific">Maritimibacter fusiformis</name>
    <dbReference type="NCBI Taxonomy" id="2603819"/>
    <lineage>
        <taxon>Bacteria</taxon>
        <taxon>Pseudomonadati</taxon>
        <taxon>Pseudomonadota</taxon>
        <taxon>Alphaproteobacteria</taxon>
        <taxon>Rhodobacterales</taxon>
        <taxon>Roseobacteraceae</taxon>
        <taxon>Maritimibacter</taxon>
    </lineage>
</organism>
<evidence type="ECO:0000313" key="18">
    <source>
        <dbReference type="EMBL" id="TYB81702.1"/>
    </source>
</evidence>
<dbReference type="Proteomes" id="UP000322080">
    <property type="component" value="Unassembled WGS sequence"/>
</dbReference>
<dbReference type="InterPro" id="IPR005256">
    <property type="entry name" value="Anth_synth_I_PabB"/>
</dbReference>
<dbReference type="PANTHER" id="PTHR11236:SF48">
    <property type="entry name" value="ISOCHORISMATE SYNTHASE MENF"/>
    <property type="match status" value="1"/>
</dbReference>
<keyword evidence="7 15" id="KW-0028">Amino-acid biosynthesis</keyword>
<comment type="subunit">
    <text evidence="4 15">Heterotetramer consisting of two non-identical subunits: a beta subunit (TrpG) and a large alpha subunit (TrpE).</text>
</comment>
<evidence type="ECO:0000256" key="13">
    <source>
        <dbReference type="ARBA" id="ARBA00025634"/>
    </source>
</evidence>
<comment type="catalytic activity">
    <reaction evidence="14 15">
        <text>chorismate + L-glutamine = anthranilate + pyruvate + L-glutamate + H(+)</text>
        <dbReference type="Rhea" id="RHEA:21732"/>
        <dbReference type="ChEBI" id="CHEBI:15361"/>
        <dbReference type="ChEBI" id="CHEBI:15378"/>
        <dbReference type="ChEBI" id="CHEBI:16567"/>
        <dbReference type="ChEBI" id="CHEBI:29748"/>
        <dbReference type="ChEBI" id="CHEBI:29985"/>
        <dbReference type="ChEBI" id="CHEBI:58359"/>
        <dbReference type="EC" id="4.1.3.27"/>
    </reaction>
</comment>
<keyword evidence="9 15" id="KW-0822">Tryptophan biosynthesis</keyword>
<evidence type="ECO:0000256" key="15">
    <source>
        <dbReference type="RuleBase" id="RU364045"/>
    </source>
</evidence>
<dbReference type="SUPFAM" id="SSF56322">
    <property type="entry name" value="ADC synthase"/>
    <property type="match status" value="1"/>
</dbReference>
<dbReference type="GO" id="GO:0004049">
    <property type="term" value="F:anthranilate synthase activity"/>
    <property type="evidence" value="ECO:0007669"/>
    <property type="project" value="UniProtKB-EC"/>
</dbReference>
<evidence type="ECO:0000259" key="17">
    <source>
        <dbReference type="Pfam" id="PF04715"/>
    </source>
</evidence>
<evidence type="ECO:0000256" key="6">
    <source>
        <dbReference type="ARBA" id="ARBA00020653"/>
    </source>
</evidence>
<evidence type="ECO:0000256" key="12">
    <source>
        <dbReference type="ARBA" id="ARBA00023239"/>
    </source>
</evidence>
<keyword evidence="12 15" id="KW-0456">Lyase</keyword>
<evidence type="ECO:0000256" key="2">
    <source>
        <dbReference type="ARBA" id="ARBA00004873"/>
    </source>
</evidence>
<dbReference type="NCBIfam" id="TIGR00564">
    <property type="entry name" value="trpE_most"/>
    <property type="match status" value="1"/>
</dbReference>
<dbReference type="GO" id="GO:0000162">
    <property type="term" value="P:L-tryptophan biosynthetic process"/>
    <property type="evidence" value="ECO:0007669"/>
    <property type="project" value="UniProtKB-UniPathway"/>
</dbReference>
<dbReference type="InterPro" id="IPR006805">
    <property type="entry name" value="Anth_synth_I_N"/>
</dbReference>
<dbReference type="InterPro" id="IPR005801">
    <property type="entry name" value="ADC_synthase"/>
</dbReference>
<evidence type="ECO:0000256" key="14">
    <source>
        <dbReference type="ARBA" id="ARBA00047683"/>
    </source>
</evidence>
<dbReference type="Gene3D" id="3.60.120.10">
    <property type="entry name" value="Anthranilate synthase"/>
    <property type="match status" value="1"/>
</dbReference>
<dbReference type="UniPathway" id="UPA00035">
    <property type="reaction ID" value="UER00040"/>
</dbReference>
<comment type="function">
    <text evidence="13 15">Part of a heterotetrameric complex that catalyzes the two-step biosynthesis of anthranilate, an intermediate in the biosynthesis of L-tryptophan. In the first step, the glutamine-binding beta subunit (TrpG) of anthranilate synthase (AS) provides the glutamine amidotransferase activity which generates ammonia as a substrate that, along with chorismate, is used in the second step, catalyzed by the large alpha subunit of AS (TrpE) to produce anthranilate. In the absence of TrpG, TrpE can synthesize anthranilate directly from chorismate and high concentrations of ammonia.</text>
</comment>
<dbReference type="GO" id="GO:0046872">
    <property type="term" value="F:metal ion binding"/>
    <property type="evidence" value="ECO:0007669"/>
    <property type="project" value="UniProtKB-KW"/>
</dbReference>
<dbReference type="AlphaFoldDB" id="A0A5D0RJN5"/>
<dbReference type="InterPro" id="IPR019999">
    <property type="entry name" value="Anth_synth_I-like"/>
</dbReference>
<comment type="pathway">
    <text evidence="2 15">Amino-acid biosynthesis; L-tryptophan biosynthesis; L-tryptophan from chorismate: step 1/5.</text>
</comment>
<evidence type="ECO:0000256" key="3">
    <source>
        <dbReference type="ARBA" id="ARBA00009562"/>
    </source>
</evidence>
<evidence type="ECO:0000259" key="16">
    <source>
        <dbReference type="Pfam" id="PF00425"/>
    </source>
</evidence>
<evidence type="ECO:0000256" key="10">
    <source>
        <dbReference type="ARBA" id="ARBA00022842"/>
    </source>
</evidence>
<dbReference type="Pfam" id="PF04715">
    <property type="entry name" value="Anth_synt_I_N"/>
    <property type="match status" value="1"/>
</dbReference>
<dbReference type="EC" id="4.1.3.27" evidence="5 15"/>
<dbReference type="InterPro" id="IPR015890">
    <property type="entry name" value="Chorismate_C"/>
</dbReference>
<evidence type="ECO:0000256" key="11">
    <source>
        <dbReference type="ARBA" id="ARBA00023141"/>
    </source>
</evidence>
<accession>A0A5D0RJN5</accession>
<feature type="domain" description="Chorismate-utilising enzyme C-terminal" evidence="16">
    <location>
        <begin position="229"/>
        <end position="482"/>
    </location>
</feature>
<evidence type="ECO:0000256" key="4">
    <source>
        <dbReference type="ARBA" id="ARBA00011575"/>
    </source>
</evidence>
<evidence type="ECO:0000256" key="8">
    <source>
        <dbReference type="ARBA" id="ARBA00022723"/>
    </source>
</evidence>
<comment type="caution">
    <text evidence="18">The sequence shown here is derived from an EMBL/GenBank/DDBJ whole genome shotgun (WGS) entry which is preliminary data.</text>
</comment>
<keyword evidence="8 15" id="KW-0479">Metal-binding</keyword>
<evidence type="ECO:0000256" key="7">
    <source>
        <dbReference type="ARBA" id="ARBA00022605"/>
    </source>
</evidence>
<keyword evidence="11 15" id="KW-0057">Aromatic amino acid biosynthesis</keyword>
<sequence length="502" mass="54701">MALTPSFEEFETGWAKGLNQVVYTRLAADLDTPVSLMLKLTGARKDSFILESVTGGEVRGRYSIVGMKPDLVWDCRGTESRINRQARFDPDAFEPMDGDPLTALRAVLAESRIDLPADLPPASAGLFGYLGYDMIRLVEHLPNVNPDPLGLPDALMMRPSVVAVLDGVKGEVILVSPAFQSSGLSARAAYAQSAERVMDALRDLERQPATTHDLGEAEAAPPMVSNFSKPDYLAAVEKAKDYIRAGDIFQVVPSQRWSQEFSLPPFALYRSLRRTNPSPFMFYFNFGGFQVVGASPEILVRVFGREVTIRPIAGTRPRGATPEQDRAMEDDLLSDKKELAEHLMLLDLGRNDVGRVARIGTVRPTEEFIVERYSHVMHIVSNVVGELSEEHDALSALLAGLPAGTVSGAPKVRAMEIIDELEPEKRGVYGGGVGYFAANGDMDMCIALRTAVVKDQVLYIQAGGGVVYDSDPEAEFEETVNKSRAIRMAAETAGVFAKTSGN</sequence>
<comment type="cofactor">
    <cofactor evidence="1 15">
        <name>Mg(2+)</name>
        <dbReference type="ChEBI" id="CHEBI:18420"/>
    </cofactor>
</comment>
<reference evidence="18 19" key="1">
    <citation type="submission" date="2019-08" db="EMBL/GenBank/DDBJ databases">
        <title>Identification of a novel species of the genus Boseongicola.</title>
        <authorList>
            <person name="Zhang X.-Q."/>
        </authorList>
    </citation>
    <scope>NUCLEOTIDE SEQUENCE [LARGE SCALE GENOMIC DNA]</scope>
    <source>
        <strain evidence="18 19">HY14</strain>
    </source>
</reference>
<dbReference type="RefSeq" id="WP_148377510.1">
    <property type="nucleotide sequence ID" value="NZ_VSIY01000005.1"/>
</dbReference>
<evidence type="ECO:0000313" key="19">
    <source>
        <dbReference type="Proteomes" id="UP000322080"/>
    </source>
</evidence>
<dbReference type="PANTHER" id="PTHR11236">
    <property type="entry name" value="AMINOBENZOATE/ANTHRANILATE SYNTHASE"/>
    <property type="match status" value="1"/>
</dbReference>
<protein>
    <recommendedName>
        <fullName evidence="6 15">Anthranilate synthase component 1</fullName>
        <ecNumber evidence="5 15">4.1.3.27</ecNumber>
    </recommendedName>
</protein>
<dbReference type="PRINTS" id="PR00095">
    <property type="entry name" value="ANTSNTHASEI"/>
</dbReference>
<proteinExistence type="inferred from homology"/>
<keyword evidence="19" id="KW-1185">Reference proteome</keyword>
<evidence type="ECO:0000256" key="9">
    <source>
        <dbReference type="ARBA" id="ARBA00022822"/>
    </source>
</evidence>